<keyword evidence="3" id="KW-0479">Metal-binding</keyword>
<sequence>TATTGETFTQESLRGEPSLVFFGFTNCPDVCPTTLAETTMWKEQLGLTPQDLRVIFVTVDPERDTLDMVRGYLTGWDREIIGLVGDEEQTEAAKSAFGVFSEKVGEGEYYTVNHTALVFLIDANGTFQGTIAYEEPTESALAKIRRLVAG</sequence>
<comment type="similarity">
    <text evidence="1">Belongs to the SCO1/2 family.</text>
</comment>
<feature type="binding site" evidence="3">
    <location>
        <position position="31"/>
    </location>
    <ligand>
        <name>Cu cation</name>
        <dbReference type="ChEBI" id="CHEBI:23378"/>
    </ligand>
</feature>
<keyword evidence="2 3" id="KW-0186">Copper</keyword>
<name>A0A0F5FPG9_9HYPH</name>
<feature type="non-terminal residue" evidence="6">
    <location>
        <position position="1"/>
    </location>
</feature>
<dbReference type="PANTHER" id="PTHR12151">
    <property type="entry name" value="ELECTRON TRANSPORT PROTIN SCO1/SENC FAMILY MEMBER"/>
    <property type="match status" value="1"/>
</dbReference>
<dbReference type="OrthoDB" id="9790194at2"/>
<proteinExistence type="inferred from homology"/>
<dbReference type="Pfam" id="PF02630">
    <property type="entry name" value="SCO1-SenC"/>
    <property type="match status" value="1"/>
</dbReference>
<dbReference type="AlphaFoldDB" id="A0A0F5FPG9"/>
<accession>A0A0F5FPG9</accession>
<dbReference type="InterPro" id="IPR003782">
    <property type="entry name" value="SCO1/SenC"/>
</dbReference>
<dbReference type="InterPro" id="IPR036249">
    <property type="entry name" value="Thioredoxin-like_sf"/>
</dbReference>
<feature type="binding site" evidence="3">
    <location>
        <position position="114"/>
    </location>
    <ligand>
        <name>Cu cation</name>
        <dbReference type="ChEBI" id="CHEBI:23378"/>
    </ligand>
</feature>
<keyword evidence="4" id="KW-1015">Disulfide bond</keyword>
<feature type="domain" description="Thioredoxin" evidence="5">
    <location>
        <begin position="1"/>
        <end position="150"/>
    </location>
</feature>
<dbReference type="RefSeq" id="WP_046109742.1">
    <property type="nucleotide sequence ID" value="NZ_JZEX01000137.1"/>
</dbReference>
<evidence type="ECO:0000259" key="5">
    <source>
        <dbReference type="PROSITE" id="PS51352"/>
    </source>
</evidence>
<dbReference type="InterPro" id="IPR013766">
    <property type="entry name" value="Thioredoxin_domain"/>
</dbReference>
<dbReference type="Proteomes" id="UP000033632">
    <property type="component" value="Unassembled WGS sequence"/>
</dbReference>
<evidence type="ECO:0000256" key="1">
    <source>
        <dbReference type="ARBA" id="ARBA00010996"/>
    </source>
</evidence>
<evidence type="ECO:0000256" key="3">
    <source>
        <dbReference type="PIRSR" id="PIRSR603782-1"/>
    </source>
</evidence>
<dbReference type="PATRIC" id="fig|443610.3.peg.1581"/>
<reference evidence="6 7" key="1">
    <citation type="submission" date="2015-03" db="EMBL/GenBank/DDBJ databases">
        <authorList>
            <person name="Hassan Y.I."/>
            <person name="Lepp D."/>
            <person name="Li X.-Z."/>
            <person name="Zhou T."/>
        </authorList>
    </citation>
    <scope>NUCLEOTIDE SEQUENCE [LARGE SCALE GENOMIC DNA]</scope>
    <source>
        <strain evidence="6 7">BD-c194</strain>
    </source>
</reference>
<dbReference type="CDD" id="cd02968">
    <property type="entry name" value="SCO"/>
    <property type="match status" value="1"/>
</dbReference>
<feature type="binding site" evidence="3">
    <location>
        <position position="27"/>
    </location>
    <ligand>
        <name>Cu cation</name>
        <dbReference type="ChEBI" id="CHEBI:23378"/>
    </ligand>
</feature>
<protein>
    <recommendedName>
        <fullName evidence="5">Thioredoxin domain-containing protein</fullName>
    </recommendedName>
</protein>
<dbReference type="Gene3D" id="3.40.30.10">
    <property type="entry name" value="Glutaredoxin"/>
    <property type="match status" value="1"/>
</dbReference>
<evidence type="ECO:0000313" key="7">
    <source>
        <dbReference type="Proteomes" id="UP000033632"/>
    </source>
</evidence>
<dbReference type="STRING" id="443610.VE25_16445"/>
<dbReference type="EMBL" id="JZEX01000137">
    <property type="protein sequence ID" value="KKB10713.1"/>
    <property type="molecule type" value="Genomic_DNA"/>
</dbReference>
<dbReference type="GO" id="GO:0046872">
    <property type="term" value="F:metal ion binding"/>
    <property type="evidence" value="ECO:0007669"/>
    <property type="project" value="UniProtKB-KW"/>
</dbReference>
<keyword evidence="7" id="KW-1185">Reference proteome</keyword>
<evidence type="ECO:0000256" key="4">
    <source>
        <dbReference type="PIRSR" id="PIRSR603782-2"/>
    </source>
</evidence>
<evidence type="ECO:0000256" key="2">
    <source>
        <dbReference type="ARBA" id="ARBA00023008"/>
    </source>
</evidence>
<dbReference type="PANTHER" id="PTHR12151:SF25">
    <property type="entry name" value="LINALOOL DEHYDRATASE_ISOMERASE DOMAIN-CONTAINING PROTEIN"/>
    <property type="match status" value="1"/>
</dbReference>
<comment type="caution">
    <text evidence="6">The sequence shown here is derived from an EMBL/GenBank/DDBJ whole genome shotgun (WGS) entry which is preliminary data.</text>
</comment>
<feature type="disulfide bond" description="Redox-active" evidence="4">
    <location>
        <begin position="27"/>
        <end position="31"/>
    </location>
</feature>
<dbReference type="SUPFAM" id="SSF52833">
    <property type="entry name" value="Thioredoxin-like"/>
    <property type="match status" value="1"/>
</dbReference>
<gene>
    <name evidence="6" type="ORF">VE25_16445</name>
</gene>
<organism evidence="6 7">
    <name type="scientific">Devosia geojensis</name>
    <dbReference type="NCBI Taxonomy" id="443610"/>
    <lineage>
        <taxon>Bacteria</taxon>
        <taxon>Pseudomonadati</taxon>
        <taxon>Pseudomonadota</taxon>
        <taxon>Alphaproteobacteria</taxon>
        <taxon>Hyphomicrobiales</taxon>
        <taxon>Devosiaceae</taxon>
        <taxon>Devosia</taxon>
    </lineage>
</organism>
<dbReference type="PROSITE" id="PS51352">
    <property type="entry name" value="THIOREDOXIN_2"/>
    <property type="match status" value="1"/>
</dbReference>
<evidence type="ECO:0000313" key="6">
    <source>
        <dbReference type="EMBL" id="KKB10713.1"/>
    </source>
</evidence>